<evidence type="ECO:0000313" key="2">
    <source>
        <dbReference type="Proteomes" id="UP000276133"/>
    </source>
</evidence>
<dbReference type="Proteomes" id="UP000276133">
    <property type="component" value="Unassembled WGS sequence"/>
</dbReference>
<sequence length="81" mass="9289">MARKGSNIVYDGENISFKEFYNAFGPNVQISKVDVGVDIDWEKEQHKDKELSVILNAIKTNNKNELDELENSQTWKQCING</sequence>
<proteinExistence type="predicted"/>
<comment type="caution">
    <text evidence="1">The sequence shown here is derived from an EMBL/GenBank/DDBJ whole genome shotgun (WGS) entry which is preliminary data.</text>
</comment>
<accession>A0A3M7P9B9</accession>
<keyword evidence="2" id="KW-1185">Reference proteome</keyword>
<gene>
    <name evidence="1" type="ORF">BpHYR1_051800</name>
</gene>
<dbReference type="AlphaFoldDB" id="A0A3M7P9B9"/>
<organism evidence="1 2">
    <name type="scientific">Brachionus plicatilis</name>
    <name type="common">Marine rotifer</name>
    <name type="synonym">Brachionus muelleri</name>
    <dbReference type="NCBI Taxonomy" id="10195"/>
    <lineage>
        <taxon>Eukaryota</taxon>
        <taxon>Metazoa</taxon>
        <taxon>Spiralia</taxon>
        <taxon>Gnathifera</taxon>
        <taxon>Rotifera</taxon>
        <taxon>Eurotatoria</taxon>
        <taxon>Monogononta</taxon>
        <taxon>Pseudotrocha</taxon>
        <taxon>Ploima</taxon>
        <taxon>Brachionidae</taxon>
        <taxon>Brachionus</taxon>
    </lineage>
</organism>
<reference evidence="1 2" key="1">
    <citation type="journal article" date="2018" name="Sci. Rep.">
        <title>Genomic signatures of local adaptation to the degree of environmental predictability in rotifers.</title>
        <authorList>
            <person name="Franch-Gras L."/>
            <person name="Hahn C."/>
            <person name="Garcia-Roger E.M."/>
            <person name="Carmona M.J."/>
            <person name="Serra M."/>
            <person name="Gomez A."/>
        </authorList>
    </citation>
    <scope>NUCLEOTIDE SEQUENCE [LARGE SCALE GENOMIC DNA]</scope>
    <source>
        <strain evidence="1">HYR1</strain>
    </source>
</reference>
<dbReference type="EMBL" id="REGN01012359">
    <property type="protein sequence ID" value="RMZ95623.1"/>
    <property type="molecule type" value="Genomic_DNA"/>
</dbReference>
<name>A0A3M7P9B9_BRAPC</name>
<evidence type="ECO:0000313" key="1">
    <source>
        <dbReference type="EMBL" id="RMZ95623.1"/>
    </source>
</evidence>
<protein>
    <submittedName>
        <fullName evidence="1">Uncharacterized protein</fullName>
    </submittedName>
</protein>